<dbReference type="Pfam" id="PF01602">
    <property type="entry name" value="Adaptin_N"/>
    <property type="match status" value="1"/>
</dbReference>
<dbReference type="GO" id="GO:0005794">
    <property type="term" value="C:Golgi apparatus"/>
    <property type="evidence" value="ECO:0007669"/>
    <property type="project" value="UniProtKB-SubCell"/>
</dbReference>
<feature type="compositionally biased region" description="Basic and acidic residues" evidence="8">
    <location>
        <begin position="922"/>
        <end position="958"/>
    </location>
</feature>
<evidence type="ECO:0000256" key="8">
    <source>
        <dbReference type="SAM" id="MobiDB-lite"/>
    </source>
</evidence>
<evidence type="ECO:0000256" key="7">
    <source>
        <dbReference type="PIRNR" id="PIRNR037092"/>
    </source>
</evidence>
<dbReference type="GO" id="GO:0006623">
    <property type="term" value="P:protein targeting to vacuole"/>
    <property type="evidence" value="ECO:0007669"/>
    <property type="project" value="TreeGrafter"/>
</dbReference>
<dbReference type="PANTHER" id="PTHR22781:SF12">
    <property type="entry name" value="AP-3 COMPLEX SUBUNIT DELTA-1"/>
    <property type="match status" value="1"/>
</dbReference>
<reference evidence="10" key="1">
    <citation type="journal article" date="2011" name="PLoS Biol.">
        <title>Gene gain and loss during evolution of obligate parasitism in the white rust pathogen of Arabidopsis thaliana.</title>
        <authorList>
            <person name="Kemen E."/>
            <person name="Gardiner A."/>
            <person name="Schultz-Larsen T."/>
            <person name="Kemen A.C."/>
            <person name="Balmuth A.L."/>
            <person name="Robert-Seilaniantz A."/>
            <person name="Bailey K."/>
            <person name="Holub E."/>
            <person name="Studholme D.J."/>
            <person name="Maclean D."/>
            <person name="Jones J.D."/>
        </authorList>
    </citation>
    <scope>NUCLEOTIDE SEQUENCE</scope>
</reference>
<dbReference type="InterPro" id="IPR002553">
    <property type="entry name" value="Clathrin/coatomer_adapt-like_N"/>
</dbReference>
<dbReference type="GO" id="GO:0006896">
    <property type="term" value="P:Golgi to vacuole transport"/>
    <property type="evidence" value="ECO:0007669"/>
    <property type="project" value="TreeGrafter"/>
</dbReference>
<proteinExistence type="inferred from homology"/>
<accession>F0WMT0</accession>
<keyword evidence="5 7" id="KW-0653">Protein transport</keyword>
<dbReference type="InterPro" id="IPR017105">
    <property type="entry name" value="AP3_complex_dsu"/>
</dbReference>
<feature type="region of interest" description="Disordered" evidence="8">
    <location>
        <begin position="424"/>
        <end position="456"/>
    </location>
</feature>
<comment type="subcellular location">
    <subcellularLocation>
        <location evidence="1">Endomembrane system</location>
    </subcellularLocation>
    <subcellularLocation>
        <location evidence="7">Golgi apparatus</location>
    </subcellularLocation>
</comment>
<evidence type="ECO:0000256" key="2">
    <source>
        <dbReference type="ARBA" id="ARBA00006613"/>
    </source>
</evidence>
<evidence type="ECO:0000259" key="9">
    <source>
        <dbReference type="Pfam" id="PF01602"/>
    </source>
</evidence>
<feature type="compositionally biased region" description="Basic and acidic residues" evidence="8">
    <location>
        <begin position="881"/>
        <end position="911"/>
    </location>
</feature>
<feature type="region of interest" description="Disordered" evidence="8">
    <location>
        <begin position="755"/>
        <end position="780"/>
    </location>
</feature>
<sequence>MFEKNLQDLVKGIRSTKLDINIYISQCIQSIKTELKSTDPFIKSQAIRKLTYLNMLGYDMAWASFCIVEVMSYERFGHKRIGYTASCQSFRQDTEVVLLCTNLLKKELKSRNEYEIGLAINAISNIVTNDLARDLLSDIIELMYSPHCYVRKKATLVLYKLYLRYPQGLRLTFDQLKKQIEDPEISVISCAVNVICELANKKPKNYLGLVPVFFQLLTSCSNNWMLIKVVKLLASLVPEEPRLARKLLDPLATIIQNTPAKSLLYECIHTVTVALMYTKKQDGGQPRNVVAIVKLCNDHLRRYIEDQDQNLRYLGLVGLTNLMQSHPYVITEHQGIIIECLNVEDVTIRMRALELLARMIDASNAVHIIKELLRQTFLADGMYRHELITRILFVCGANKYENIHDFEWYIDVLVQLARVPSTYSRNVESNPQPRRDLRYDRAGDKQSKPPGAGTYEDIKQRSHGFEVARQLIDIAVRVMSVRNVIVENMIALLLENQACTGPNVRTLCEVYFAAAWITGEYVMEYLEDSEHDDVDDESDDESETVEEKLNKIYDLGEEMLQSKTTELPPNVQSVYSQTLLKFVMAFAEYADQEETERLAALIIAKISLFLSSEHIEVQERAVCLQQILFAFGMGLEGVSPEARASFAFDRQGSVPDSSKRNQILTSFFAERLAPVGIKAQRKVPVPETLDLDQPLNEKEASFLMSGGDISYSNDDDLDVSFAQPNSMSVEREYRRHQYEKSSSFEEIFSSESEIEAMKKAQKPQKARSKDPFYLSTDSKKKDLQTPTEFIDMKKVFKKHSKKPRETSRAILEDEVMPEGASPSEEDRPNSSRRVKTFVGEQDTDLAAVDLTVPSFKMNDGIARGVVSSKNPKRSRKKKLKEPKNREKFEKRPSHSEKTEKRPPREKKEKTRPTYKTPAIVDEYQHTSDREERALDKSKGRKERANKSSGRRREPKMNADKNLSSLPNASPTIDNSLLLF</sequence>
<dbReference type="GO" id="GO:0030123">
    <property type="term" value="C:AP-3 adaptor complex"/>
    <property type="evidence" value="ECO:0007669"/>
    <property type="project" value="InterPro"/>
</dbReference>
<dbReference type="GO" id="GO:0010008">
    <property type="term" value="C:endosome membrane"/>
    <property type="evidence" value="ECO:0007669"/>
    <property type="project" value="TreeGrafter"/>
</dbReference>
<dbReference type="PIRSF" id="PIRSF037092">
    <property type="entry name" value="AP3_complex_delta"/>
    <property type="match status" value="1"/>
</dbReference>
<evidence type="ECO:0000313" key="10">
    <source>
        <dbReference type="EMBL" id="CCA22615.1"/>
    </source>
</evidence>
<reference evidence="10" key="2">
    <citation type="submission" date="2011-02" db="EMBL/GenBank/DDBJ databases">
        <authorList>
            <person name="MacLean D."/>
        </authorList>
    </citation>
    <scope>NUCLEOTIDE SEQUENCE</scope>
</reference>
<gene>
    <name evidence="10" type="primary">AlNc14C160G7766</name>
    <name evidence="10" type="ORF">ALNC14_087580</name>
</gene>
<organism evidence="10">
    <name type="scientific">Albugo laibachii Nc14</name>
    <dbReference type="NCBI Taxonomy" id="890382"/>
    <lineage>
        <taxon>Eukaryota</taxon>
        <taxon>Sar</taxon>
        <taxon>Stramenopiles</taxon>
        <taxon>Oomycota</taxon>
        <taxon>Peronosporomycetes</taxon>
        <taxon>Albuginales</taxon>
        <taxon>Albuginaceae</taxon>
        <taxon>Albugo</taxon>
    </lineage>
</organism>
<dbReference type="SUPFAM" id="SSF48371">
    <property type="entry name" value="ARM repeat"/>
    <property type="match status" value="1"/>
</dbReference>
<keyword evidence="6" id="KW-0472">Membrane</keyword>
<comment type="similarity">
    <text evidence="2 7">Belongs to the adaptor complexes large subunit family.</text>
</comment>
<evidence type="ECO:0000256" key="1">
    <source>
        <dbReference type="ARBA" id="ARBA00004308"/>
    </source>
</evidence>
<feature type="compositionally biased region" description="Basic residues" evidence="8">
    <location>
        <begin position="870"/>
        <end position="880"/>
    </location>
</feature>
<keyword evidence="4" id="KW-0677">Repeat</keyword>
<protein>
    <recommendedName>
        <fullName evidence="7">AP-3 complex subunit delta</fullName>
    </recommendedName>
</protein>
<dbReference type="EMBL" id="FR824205">
    <property type="protein sequence ID" value="CCA22615.1"/>
    <property type="molecule type" value="Genomic_DNA"/>
</dbReference>
<name>F0WMT0_9STRA</name>
<dbReference type="AlphaFoldDB" id="F0WMT0"/>
<evidence type="ECO:0000256" key="4">
    <source>
        <dbReference type="ARBA" id="ARBA00022737"/>
    </source>
</evidence>
<feature type="compositionally biased region" description="Polar residues" evidence="8">
    <location>
        <begin position="960"/>
        <end position="979"/>
    </location>
</feature>
<dbReference type="Gene3D" id="1.25.10.10">
    <property type="entry name" value="Leucine-rich Repeat Variant"/>
    <property type="match status" value="1"/>
</dbReference>
<evidence type="ECO:0000256" key="6">
    <source>
        <dbReference type="ARBA" id="ARBA00023136"/>
    </source>
</evidence>
<dbReference type="PANTHER" id="PTHR22781">
    <property type="entry name" value="DELTA ADAPTIN-RELATED"/>
    <property type="match status" value="1"/>
</dbReference>
<feature type="region of interest" description="Disordered" evidence="8">
    <location>
        <begin position="797"/>
        <end position="979"/>
    </location>
</feature>
<dbReference type="InterPro" id="IPR016024">
    <property type="entry name" value="ARM-type_fold"/>
</dbReference>
<dbReference type="InterPro" id="IPR011989">
    <property type="entry name" value="ARM-like"/>
</dbReference>
<keyword evidence="3 7" id="KW-0813">Transport</keyword>
<keyword evidence="7" id="KW-0333">Golgi apparatus</keyword>
<evidence type="ECO:0000256" key="5">
    <source>
        <dbReference type="ARBA" id="ARBA00022927"/>
    </source>
</evidence>
<dbReference type="HOGENOM" id="CLU_001908_2_0_1"/>
<comment type="subunit">
    <text evidence="7">Adaptor protein complex 3 (AP-3) is a heterotetramer.</text>
</comment>
<evidence type="ECO:0000256" key="3">
    <source>
        <dbReference type="ARBA" id="ARBA00022448"/>
    </source>
</evidence>
<feature type="domain" description="Clathrin/coatomer adaptor adaptin-like N-terminal" evidence="9">
    <location>
        <begin position="23"/>
        <end position="420"/>
    </location>
</feature>
<feature type="compositionally biased region" description="Basic and acidic residues" evidence="8">
    <location>
        <begin position="433"/>
        <end position="447"/>
    </location>
</feature>